<dbReference type="InterPro" id="IPR036890">
    <property type="entry name" value="HATPase_C_sf"/>
</dbReference>
<keyword evidence="3" id="KW-0597">Phosphoprotein</keyword>
<keyword evidence="8" id="KW-0902">Two-component regulatory system</keyword>
<dbReference type="EMBL" id="AECZ01000006">
    <property type="protein sequence ID" value="EFL51958.1"/>
    <property type="molecule type" value="Genomic_DNA"/>
</dbReference>
<accession>E1JU28</accession>
<dbReference type="Pfam" id="PF08448">
    <property type="entry name" value="PAS_4"/>
    <property type="match status" value="1"/>
</dbReference>
<dbReference type="AlphaFoldDB" id="E1JU28"/>
<dbReference type="GO" id="GO:0005524">
    <property type="term" value="F:ATP binding"/>
    <property type="evidence" value="ECO:0007669"/>
    <property type="project" value="UniProtKB-KW"/>
</dbReference>
<dbReference type="SUPFAM" id="SSF47384">
    <property type="entry name" value="Homodimeric domain of signal transducing histidine kinase"/>
    <property type="match status" value="1"/>
</dbReference>
<reference evidence="11 12" key="1">
    <citation type="submission" date="2010-08" db="EMBL/GenBank/DDBJ databases">
        <title>The draft genome of Desulfovibrio fructosovorans JJ.</title>
        <authorList>
            <consortium name="US DOE Joint Genome Institute (JGI-PGF)"/>
            <person name="Lucas S."/>
            <person name="Copeland A."/>
            <person name="Lapidus A."/>
            <person name="Cheng J.-F."/>
            <person name="Bruce D."/>
            <person name="Goodwin L."/>
            <person name="Pitluck S."/>
            <person name="Land M.L."/>
            <person name="Hauser L."/>
            <person name="Chang Y.-J."/>
            <person name="Jeffries C."/>
            <person name="Wall J.D."/>
            <person name="Stahl D.A."/>
            <person name="Arkin A.P."/>
            <person name="Dehal P."/>
            <person name="Stolyar S.M."/>
            <person name="Hazen T.C."/>
            <person name="Woyke T.J."/>
        </authorList>
    </citation>
    <scope>NUCLEOTIDE SEQUENCE [LARGE SCALE GENOMIC DNA]</scope>
    <source>
        <strain evidence="11 12">JJ</strain>
    </source>
</reference>
<evidence type="ECO:0000256" key="2">
    <source>
        <dbReference type="ARBA" id="ARBA00012438"/>
    </source>
</evidence>
<dbReference type="Gene3D" id="3.30.565.10">
    <property type="entry name" value="Histidine kinase-like ATPase, C-terminal domain"/>
    <property type="match status" value="1"/>
</dbReference>
<dbReference type="OrthoDB" id="9769169at2"/>
<dbReference type="Proteomes" id="UP000006250">
    <property type="component" value="Unassembled WGS sequence"/>
</dbReference>
<evidence type="ECO:0000313" key="12">
    <source>
        <dbReference type="Proteomes" id="UP000006250"/>
    </source>
</evidence>
<keyword evidence="4" id="KW-0808">Transferase</keyword>
<evidence type="ECO:0000256" key="5">
    <source>
        <dbReference type="ARBA" id="ARBA00022741"/>
    </source>
</evidence>
<keyword evidence="12" id="KW-1185">Reference proteome</keyword>
<sequence length="653" mass="70049">MSVIGVWRDGKAGADLAAGLEAAGFFVRTVADSASLPGECRGLVADLAHLDRHAAVVKTLREGEPDRFPVVAVLPPDADEGTVARALAVADEVVREPVGPAELTARLRLLWDLRRCRLEAREERAVLARNIKTLACLADVHAVIQRFDQPRERLFRGIAALLPSAMERPQAAGARILADGQAFASPGFAPGPHRVSFLLARSGQPDALLEAHYADAPFSPEETEFVRVVAERLERTMMRLRGDEALRREREYSALLMDTLPGGVVRFDRKGTIVFCNPRAEDILELAARGSGSLAYNDPGFFPETLEGHPLPPGGYPFDRVMATGKPVYDMVLSIARPKGGRRFVSVSAAPLIGPDGTIDEVVASVVDVTAQKDMERQLAHALKMESLGQLAAGIAHEINTPVQYVSGNLEFLANALSRLVELLDKQSALVLASRAGAQDLPEQLAAMLADEDLRFVLEETPAAIRESREGLDRVAAIVGSMKRFAHPDLEGSRPIDVAEAIDDALAVSRSAWKYVADVETDIEDDLPLVPFVSGEFNQALLNIIVNAAQAIEEKNAGTGDKGVISVSAARQGNAVRIAIADTGTGIPETARARVFDPFFTTKPVGKGTGQGLAIVHAIMARHKAVVDFVSRPGQGTTFFLTLPLAGTEPLQA</sequence>
<proteinExistence type="predicted"/>
<feature type="domain" description="Histidine kinase" evidence="9">
    <location>
        <begin position="394"/>
        <end position="647"/>
    </location>
</feature>
<comment type="caution">
    <text evidence="11">The sequence shown here is derived from an EMBL/GenBank/DDBJ whole genome shotgun (WGS) entry which is preliminary data.</text>
</comment>
<dbReference type="PANTHER" id="PTHR43065">
    <property type="entry name" value="SENSOR HISTIDINE KINASE"/>
    <property type="match status" value="1"/>
</dbReference>
<evidence type="ECO:0000256" key="3">
    <source>
        <dbReference type="ARBA" id="ARBA00022553"/>
    </source>
</evidence>
<dbReference type="InterPro" id="IPR000014">
    <property type="entry name" value="PAS"/>
</dbReference>
<keyword evidence="5" id="KW-0547">Nucleotide-binding</keyword>
<dbReference type="Gene3D" id="3.30.450.20">
    <property type="entry name" value="PAS domain"/>
    <property type="match status" value="1"/>
</dbReference>
<dbReference type="eggNOG" id="COG4191">
    <property type="taxonomic scope" value="Bacteria"/>
</dbReference>
<dbReference type="Pfam" id="PF02518">
    <property type="entry name" value="HATPase_c"/>
    <property type="match status" value="1"/>
</dbReference>
<dbReference type="SUPFAM" id="SSF55874">
    <property type="entry name" value="ATPase domain of HSP90 chaperone/DNA topoisomerase II/histidine kinase"/>
    <property type="match status" value="1"/>
</dbReference>
<evidence type="ECO:0000259" key="10">
    <source>
        <dbReference type="PROSITE" id="PS50113"/>
    </source>
</evidence>
<gene>
    <name evidence="11" type="ORF">DesfrDRAFT_1127</name>
</gene>
<dbReference type="InterPro" id="IPR004358">
    <property type="entry name" value="Sig_transdc_His_kin-like_C"/>
</dbReference>
<keyword evidence="7" id="KW-0067">ATP-binding</keyword>
<dbReference type="InterPro" id="IPR036097">
    <property type="entry name" value="HisK_dim/P_sf"/>
</dbReference>
<dbReference type="InterPro" id="IPR013656">
    <property type="entry name" value="PAS_4"/>
</dbReference>
<dbReference type="InterPro" id="IPR005467">
    <property type="entry name" value="His_kinase_dom"/>
</dbReference>
<dbReference type="InterPro" id="IPR003661">
    <property type="entry name" value="HisK_dim/P_dom"/>
</dbReference>
<evidence type="ECO:0000256" key="4">
    <source>
        <dbReference type="ARBA" id="ARBA00022679"/>
    </source>
</evidence>
<dbReference type="GO" id="GO:0000155">
    <property type="term" value="F:phosphorelay sensor kinase activity"/>
    <property type="evidence" value="ECO:0007669"/>
    <property type="project" value="InterPro"/>
</dbReference>
<dbReference type="InterPro" id="IPR003594">
    <property type="entry name" value="HATPase_dom"/>
</dbReference>
<dbReference type="PRINTS" id="PR00344">
    <property type="entry name" value="BCTRLSENSOR"/>
</dbReference>
<evidence type="ECO:0000259" key="9">
    <source>
        <dbReference type="PROSITE" id="PS50109"/>
    </source>
</evidence>
<dbReference type="InterPro" id="IPR000700">
    <property type="entry name" value="PAS-assoc_C"/>
</dbReference>
<name>E1JU28_SOLFR</name>
<dbReference type="SUPFAM" id="SSF55785">
    <property type="entry name" value="PYP-like sensor domain (PAS domain)"/>
    <property type="match status" value="1"/>
</dbReference>
<evidence type="ECO:0000256" key="1">
    <source>
        <dbReference type="ARBA" id="ARBA00000085"/>
    </source>
</evidence>
<dbReference type="PANTHER" id="PTHR43065:SF46">
    <property type="entry name" value="C4-DICARBOXYLATE TRANSPORT SENSOR PROTEIN DCTB"/>
    <property type="match status" value="1"/>
</dbReference>
<evidence type="ECO:0000313" key="11">
    <source>
        <dbReference type="EMBL" id="EFL51958.1"/>
    </source>
</evidence>
<dbReference type="InterPro" id="IPR035965">
    <property type="entry name" value="PAS-like_dom_sf"/>
</dbReference>
<organism evidence="11 12">
    <name type="scientific">Solidesulfovibrio fructosivorans JJ]</name>
    <dbReference type="NCBI Taxonomy" id="596151"/>
    <lineage>
        <taxon>Bacteria</taxon>
        <taxon>Pseudomonadati</taxon>
        <taxon>Thermodesulfobacteriota</taxon>
        <taxon>Desulfovibrionia</taxon>
        <taxon>Desulfovibrionales</taxon>
        <taxon>Desulfovibrionaceae</taxon>
        <taxon>Solidesulfovibrio</taxon>
    </lineage>
</organism>
<comment type="catalytic activity">
    <reaction evidence="1">
        <text>ATP + protein L-histidine = ADP + protein N-phospho-L-histidine.</text>
        <dbReference type="EC" id="2.7.13.3"/>
    </reaction>
</comment>
<dbReference type="Gene3D" id="1.10.287.130">
    <property type="match status" value="1"/>
</dbReference>
<evidence type="ECO:0000256" key="7">
    <source>
        <dbReference type="ARBA" id="ARBA00022840"/>
    </source>
</evidence>
<dbReference type="STRING" id="596151.DesfrDRAFT_1127"/>
<feature type="domain" description="PAC" evidence="10">
    <location>
        <begin position="329"/>
        <end position="381"/>
    </location>
</feature>
<dbReference type="EC" id="2.7.13.3" evidence="2"/>
<keyword evidence="6 11" id="KW-0418">Kinase</keyword>
<evidence type="ECO:0000256" key="6">
    <source>
        <dbReference type="ARBA" id="ARBA00022777"/>
    </source>
</evidence>
<evidence type="ECO:0000256" key="8">
    <source>
        <dbReference type="ARBA" id="ARBA00023012"/>
    </source>
</evidence>
<dbReference type="PROSITE" id="PS50109">
    <property type="entry name" value="HIS_KIN"/>
    <property type="match status" value="1"/>
</dbReference>
<dbReference type="CDD" id="cd00082">
    <property type="entry name" value="HisKA"/>
    <property type="match status" value="1"/>
</dbReference>
<protein>
    <recommendedName>
        <fullName evidence="2">histidine kinase</fullName>
        <ecNumber evidence="2">2.7.13.3</ecNumber>
    </recommendedName>
</protein>
<dbReference type="RefSeq" id="WP_005991923.1">
    <property type="nucleotide sequence ID" value="NZ_AECZ01000006.1"/>
</dbReference>
<dbReference type="SMART" id="SM00387">
    <property type="entry name" value="HATPase_c"/>
    <property type="match status" value="1"/>
</dbReference>
<dbReference type="CDD" id="cd00130">
    <property type="entry name" value="PAS"/>
    <property type="match status" value="1"/>
</dbReference>
<dbReference type="PROSITE" id="PS50113">
    <property type="entry name" value="PAC"/>
    <property type="match status" value="1"/>
</dbReference>